<keyword evidence="8" id="KW-1185">Reference proteome</keyword>
<reference evidence="6 8" key="2">
    <citation type="submission" date="2023-03" db="EMBL/GenBank/DDBJ databases">
        <title>Comparative genome and transcriptome analysis combination mining strategies for increasing vitamin B12 production of Ensifer adhaerens strain.</title>
        <authorList>
            <person name="Yongheng L."/>
        </authorList>
    </citation>
    <scope>NUCLEOTIDE SEQUENCE [LARGE SCALE GENOMIC DNA]</scope>
    <source>
        <strain evidence="6 8">Casida A-T305</strain>
    </source>
</reference>
<dbReference type="EMBL" id="CP098807">
    <property type="protein sequence ID" value="USJ25142.1"/>
    <property type="molecule type" value="Genomic_DNA"/>
</dbReference>
<dbReference type="SMART" id="SM00062">
    <property type="entry name" value="PBPb"/>
    <property type="match status" value="1"/>
</dbReference>
<feature type="chain" id="PRO_5040191782" evidence="3">
    <location>
        <begin position="26"/>
        <end position="285"/>
    </location>
</feature>
<protein>
    <submittedName>
        <fullName evidence="5">Transporter substrate-binding domain-containing protein</fullName>
    </submittedName>
</protein>
<dbReference type="Proteomes" id="UP001055460">
    <property type="component" value="Chromosome"/>
</dbReference>
<dbReference type="RefSeq" id="WP_034788156.1">
    <property type="nucleotide sequence ID" value="NZ_CP015880.1"/>
</dbReference>
<evidence type="ECO:0000256" key="2">
    <source>
        <dbReference type="ARBA" id="ARBA00022729"/>
    </source>
</evidence>
<dbReference type="SUPFAM" id="SSF53850">
    <property type="entry name" value="Periplasmic binding protein-like II"/>
    <property type="match status" value="1"/>
</dbReference>
<dbReference type="PANTHER" id="PTHR35936:SF17">
    <property type="entry name" value="ARGININE-BINDING EXTRACELLULAR PROTEIN ARTP"/>
    <property type="match status" value="1"/>
</dbReference>
<evidence type="ECO:0000256" key="3">
    <source>
        <dbReference type="SAM" id="SignalP"/>
    </source>
</evidence>
<keyword evidence="2 3" id="KW-0732">Signal</keyword>
<evidence type="ECO:0000313" key="5">
    <source>
        <dbReference type="EMBL" id="USJ25142.1"/>
    </source>
</evidence>
<name>A0A9Q8YA10_ENSAD</name>
<proteinExistence type="predicted"/>
<evidence type="ECO:0000313" key="8">
    <source>
        <dbReference type="Proteomes" id="UP001214094"/>
    </source>
</evidence>
<dbReference type="Pfam" id="PF00497">
    <property type="entry name" value="SBP_bac_3"/>
    <property type="match status" value="1"/>
</dbReference>
<dbReference type="EMBL" id="CP121308">
    <property type="protein sequence ID" value="WFP92503.1"/>
    <property type="molecule type" value="Genomic_DNA"/>
</dbReference>
<dbReference type="OrthoDB" id="9807134at2"/>
<evidence type="ECO:0000313" key="6">
    <source>
        <dbReference type="EMBL" id="WFP92503.1"/>
    </source>
</evidence>
<dbReference type="GeneID" id="29517238"/>
<dbReference type="KEGG" id="eah:FA04_08985"/>
<feature type="signal peptide" evidence="3">
    <location>
        <begin position="1"/>
        <end position="25"/>
    </location>
</feature>
<dbReference type="AlphaFoldDB" id="A0A9Q8YA10"/>
<dbReference type="Proteomes" id="UP001214094">
    <property type="component" value="Chromosome"/>
</dbReference>
<organism evidence="5 7">
    <name type="scientific">Ensifer adhaerens</name>
    <name type="common">Sinorhizobium morelense</name>
    <dbReference type="NCBI Taxonomy" id="106592"/>
    <lineage>
        <taxon>Bacteria</taxon>
        <taxon>Pseudomonadati</taxon>
        <taxon>Pseudomonadota</taxon>
        <taxon>Alphaproteobacteria</taxon>
        <taxon>Hyphomicrobiales</taxon>
        <taxon>Rhizobiaceae</taxon>
        <taxon>Sinorhizobium/Ensifer group</taxon>
        <taxon>Ensifer</taxon>
    </lineage>
</organism>
<sequence length="285" mass="30590">MKKTTAIMASALAVAAGLMSMPAQAEDKKWTKVTIATEGAFPPYNLTKADGTLDGYEIELSKILCDHMKVECTVIAQSFDGMIPALNAGKFDAIMAGMSATEKRKEVIDFSMSYGSTGQAFATLKGGDLETLPMKGELFSLASNEAGARKAVDELKPLIEGKTIGVQTASIAARFIDEYLKDVVEVREYKTTEQHDLDLVAGRVDFVMASMGYLKTTVEKPANSDMVITGPRFQGGFLGAGSSVGLRKSDPELKALFDDAIAAAKADGTIKRLSEKWFGFDLTPQ</sequence>
<evidence type="ECO:0000259" key="4">
    <source>
        <dbReference type="SMART" id="SM00062"/>
    </source>
</evidence>
<dbReference type="PANTHER" id="PTHR35936">
    <property type="entry name" value="MEMBRANE-BOUND LYTIC MUREIN TRANSGLYCOSYLASE F"/>
    <property type="match status" value="1"/>
</dbReference>
<comment type="subcellular location">
    <subcellularLocation>
        <location evidence="1">Periplasm</location>
    </subcellularLocation>
</comment>
<feature type="domain" description="Solute-binding protein family 3/N-terminal" evidence="4">
    <location>
        <begin position="32"/>
        <end position="281"/>
    </location>
</feature>
<reference evidence="5" key="1">
    <citation type="submission" date="2022-06" db="EMBL/GenBank/DDBJ databases">
        <title>Physiological and biochemical characterization and genomic elucidation of a strain of the genus Ensifer adhaerens M8 that combines arsenic oxidation and chromium reduction.</title>
        <authorList>
            <person name="Li X."/>
            <person name="Yu c."/>
        </authorList>
    </citation>
    <scope>NUCLEOTIDE SEQUENCE</scope>
    <source>
        <strain evidence="5">M8</strain>
    </source>
</reference>
<accession>A0A9Q8YA10</accession>
<dbReference type="Gene3D" id="3.40.190.10">
    <property type="entry name" value="Periplasmic binding protein-like II"/>
    <property type="match status" value="2"/>
</dbReference>
<gene>
    <name evidence="5" type="ORF">NE863_09305</name>
    <name evidence="6" type="ORF">P4B07_09135</name>
</gene>
<dbReference type="GO" id="GO:0042597">
    <property type="term" value="C:periplasmic space"/>
    <property type="evidence" value="ECO:0007669"/>
    <property type="project" value="UniProtKB-SubCell"/>
</dbReference>
<dbReference type="InterPro" id="IPR001638">
    <property type="entry name" value="Solute-binding_3/MltF_N"/>
</dbReference>
<evidence type="ECO:0000313" key="7">
    <source>
        <dbReference type="Proteomes" id="UP001055460"/>
    </source>
</evidence>
<evidence type="ECO:0000256" key="1">
    <source>
        <dbReference type="ARBA" id="ARBA00004418"/>
    </source>
</evidence>